<dbReference type="AlphaFoldDB" id="A0A1B7XA69"/>
<sequence length="239" mass="27077">MDFPIGLHAEVLEVVVPSDYLSLIINGFFAVGGVFVGTWLAEKTRRKIEVKNEINFLMRELRYASAVIAVQENSVLRWTWQLCNIVDSQLHAAGYLPYDEILKGKALRPIVIEYYDTHSIYQLATVSPSLPIKFFSCIDSIHSINEAPKGGEMLRSLFVNHKNDLLCAQSCLLELGALRKELAAKGNKEITRRLSGLSWVKRQDDYCMAKYRKSEFYDEVLSSIERCVAAIDIAIEKTP</sequence>
<evidence type="ECO:0000313" key="2">
    <source>
        <dbReference type="EMBL" id="OBQ46246.1"/>
    </source>
</evidence>
<organism evidence="2 3">
    <name type="scientific">Halodesulfovibrio spirochaetisodalis</name>
    <dbReference type="NCBI Taxonomy" id="1560234"/>
    <lineage>
        <taxon>Bacteria</taxon>
        <taxon>Pseudomonadati</taxon>
        <taxon>Thermodesulfobacteriota</taxon>
        <taxon>Desulfovibrionia</taxon>
        <taxon>Desulfovibrionales</taxon>
        <taxon>Desulfovibrionaceae</taxon>
        <taxon>Halodesulfovibrio</taxon>
    </lineage>
</organism>
<dbReference type="Proteomes" id="UP000091979">
    <property type="component" value="Unassembled WGS sequence"/>
</dbReference>
<keyword evidence="1" id="KW-0812">Transmembrane</keyword>
<evidence type="ECO:0000256" key="1">
    <source>
        <dbReference type="SAM" id="Phobius"/>
    </source>
</evidence>
<keyword evidence="1" id="KW-1133">Transmembrane helix</keyword>
<proteinExistence type="predicted"/>
<dbReference type="RefSeq" id="WP_066857405.1">
    <property type="nucleotide sequence ID" value="NZ_JXMS01000028.1"/>
</dbReference>
<keyword evidence="1" id="KW-0472">Membrane</keyword>
<name>A0A1B7XA69_9BACT</name>
<dbReference type="PATRIC" id="fig|1560234.3.peg.1854"/>
<dbReference type="EMBL" id="JXMS01000028">
    <property type="protein sequence ID" value="OBQ46246.1"/>
    <property type="molecule type" value="Genomic_DNA"/>
</dbReference>
<reference evidence="2 3" key="1">
    <citation type="submission" date="2015-01" db="EMBL/GenBank/DDBJ databases">
        <title>Desulfovibrio sp. JC271 draft genome sequence.</title>
        <authorList>
            <person name="Shivani Y."/>
            <person name="Subhash Y."/>
            <person name="Sasikala C."/>
            <person name="Ramana C.V."/>
        </authorList>
    </citation>
    <scope>NUCLEOTIDE SEQUENCE [LARGE SCALE GENOMIC DNA]</scope>
    <source>
        <strain evidence="2 3">JC271</strain>
    </source>
</reference>
<accession>A0A1B7XA69</accession>
<feature type="transmembrane region" description="Helical" evidence="1">
    <location>
        <begin position="20"/>
        <end position="41"/>
    </location>
</feature>
<comment type="caution">
    <text evidence="2">The sequence shown here is derived from an EMBL/GenBank/DDBJ whole genome shotgun (WGS) entry which is preliminary data.</text>
</comment>
<gene>
    <name evidence="2" type="ORF">SP90_13700</name>
</gene>
<protein>
    <submittedName>
        <fullName evidence="2">Uncharacterized protein</fullName>
    </submittedName>
</protein>
<keyword evidence="3" id="KW-1185">Reference proteome</keyword>
<evidence type="ECO:0000313" key="3">
    <source>
        <dbReference type="Proteomes" id="UP000091979"/>
    </source>
</evidence>